<accession>A0A8C4QI58</accession>
<evidence type="ECO:0000256" key="7">
    <source>
        <dbReference type="ARBA" id="ARBA00022806"/>
    </source>
</evidence>
<reference evidence="17" key="2">
    <citation type="submission" date="2025-09" db="UniProtKB">
        <authorList>
            <consortium name="Ensembl"/>
        </authorList>
    </citation>
    <scope>IDENTIFICATION</scope>
</reference>
<evidence type="ECO:0000256" key="1">
    <source>
        <dbReference type="ARBA" id="ARBA00004604"/>
    </source>
</evidence>
<evidence type="ECO:0000259" key="16">
    <source>
        <dbReference type="PROSITE" id="PS51195"/>
    </source>
</evidence>
<feature type="domain" description="DEAD-box RNA helicase Q" evidence="16">
    <location>
        <begin position="9"/>
        <end position="37"/>
    </location>
</feature>
<dbReference type="InterPro" id="IPR014014">
    <property type="entry name" value="RNA_helicase_DEAD_Q_motif"/>
</dbReference>
<dbReference type="InterPro" id="IPR011545">
    <property type="entry name" value="DEAD/DEAH_box_helicase_dom"/>
</dbReference>
<dbReference type="PROSITE" id="PS51192">
    <property type="entry name" value="HELICASE_ATP_BIND_1"/>
    <property type="match status" value="1"/>
</dbReference>
<feature type="domain" description="Helicase ATP-binding" evidence="14">
    <location>
        <begin position="40"/>
        <end position="218"/>
    </location>
</feature>
<keyword evidence="5" id="KW-0547">Nucleotide-binding</keyword>
<feature type="short sequence motif" description="Q motif" evidence="13">
    <location>
        <begin position="9"/>
        <end position="37"/>
    </location>
</feature>
<keyword evidence="18" id="KW-1185">Reference proteome</keyword>
<evidence type="ECO:0000256" key="8">
    <source>
        <dbReference type="ARBA" id="ARBA00022840"/>
    </source>
</evidence>
<evidence type="ECO:0000256" key="12">
    <source>
        <dbReference type="ARBA" id="ARBA00047984"/>
    </source>
</evidence>
<keyword evidence="6" id="KW-0378">Hydrolase</keyword>
<dbReference type="EC" id="3.6.4.13" evidence="2"/>
<organism evidence="17 18">
    <name type="scientific">Eptatretus burgeri</name>
    <name type="common">Inshore hagfish</name>
    <dbReference type="NCBI Taxonomy" id="7764"/>
    <lineage>
        <taxon>Eukaryota</taxon>
        <taxon>Metazoa</taxon>
        <taxon>Chordata</taxon>
        <taxon>Craniata</taxon>
        <taxon>Vertebrata</taxon>
        <taxon>Cyclostomata</taxon>
        <taxon>Myxini</taxon>
        <taxon>Myxiniformes</taxon>
        <taxon>Myxinidae</taxon>
        <taxon>Eptatretinae</taxon>
        <taxon>Eptatretus</taxon>
    </lineage>
</organism>
<dbReference type="InterPro" id="IPR014001">
    <property type="entry name" value="Helicase_ATP-bd"/>
</dbReference>
<dbReference type="GO" id="GO:0003723">
    <property type="term" value="F:RNA binding"/>
    <property type="evidence" value="ECO:0007669"/>
    <property type="project" value="UniProtKB-KW"/>
</dbReference>
<feature type="domain" description="Helicase C-terminal" evidence="15">
    <location>
        <begin position="230"/>
        <end position="433"/>
    </location>
</feature>
<dbReference type="GO" id="GO:0006364">
    <property type="term" value="P:rRNA processing"/>
    <property type="evidence" value="ECO:0007669"/>
    <property type="project" value="UniProtKB-KW"/>
</dbReference>
<dbReference type="FunFam" id="3.40.50.300:FF:000939">
    <property type="entry name" value="Probable ATP-dependent RNA helicase DDX56"/>
    <property type="match status" value="1"/>
</dbReference>
<dbReference type="InterPro" id="IPR027417">
    <property type="entry name" value="P-loop_NTPase"/>
</dbReference>
<dbReference type="PROSITE" id="PS51194">
    <property type="entry name" value="HELICASE_CTER"/>
    <property type="match status" value="1"/>
</dbReference>
<dbReference type="Pfam" id="PF00271">
    <property type="entry name" value="Helicase_C"/>
    <property type="match status" value="2"/>
</dbReference>
<keyword evidence="4" id="KW-0698">rRNA processing</keyword>
<evidence type="ECO:0000313" key="18">
    <source>
        <dbReference type="Proteomes" id="UP000694388"/>
    </source>
</evidence>
<keyword evidence="7" id="KW-0347">Helicase</keyword>
<evidence type="ECO:0000313" key="17">
    <source>
        <dbReference type="Ensembl" id="ENSEBUP00000015867.1"/>
    </source>
</evidence>
<comment type="catalytic activity">
    <reaction evidence="12">
        <text>ATP + H2O = ADP + phosphate + H(+)</text>
        <dbReference type="Rhea" id="RHEA:13065"/>
        <dbReference type="ChEBI" id="CHEBI:15377"/>
        <dbReference type="ChEBI" id="CHEBI:15378"/>
        <dbReference type="ChEBI" id="CHEBI:30616"/>
        <dbReference type="ChEBI" id="CHEBI:43474"/>
        <dbReference type="ChEBI" id="CHEBI:456216"/>
        <dbReference type="EC" id="3.6.4.13"/>
    </reaction>
</comment>
<dbReference type="SUPFAM" id="SSF52540">
    <property type="entry name" value="P-loop containing nucleoside triphosphate hydrolases"/>
    <property type="match status" value="2"/>
</dbReference>
<evidence type="ECO:0000256" key="2">
    <source>
        <dbReference type="ARBA" id="ARBA00012552"/>
    </source>
</evidence>
<evidence type="ECO:0000256" key="11">
    <source>
        <dbReference type="ARBA" id="ARBA00038041"/>
    </source>
</evidence>
<dbReference type="InterPro" id="IPR001650">
    <property type="entry name" value="Helicase_C-like"/>
</dbReference>
<dbReference type="InterPro" id="IPR050079">
    <property type="entry name" value="DEAD_box_RNA_helicase"/>
</dbReference>
<dbReference type="GO" id="GO:0005524">
    <property type="term" value="F:ATP binding"/>
    <property type="evidence" value="ECO:0007669"/>
    <property type="project" value="UniProtKB-KW"/>
</dbReference>
<evidence type="ECO:0000259" key="14">
    <source>
        <dbReference type="PROSITE" id="PS51192"/>
    </source>
</evidence>
<dbReference type="GO" id="GO:0016787">
    <property type="term" value="F:hydrolase activity"/>
    <property type="evidence" value="ECO:0007669"/>
    <property type="project" value="UniProtKB-KW"/>
</dbReference>
<evidence type="ECO:0000259" key="15">
    <source>
        <dbReference type="PROSITE" id="PS51194"/>
    </source>
</evidence>
<evidence type="ECO:0000256" key="5">
    <source>
        <dbReference type="ARBA" id="ARBA00022741"/>
    </source>
</evidence>
<dbReference type="OMA" id="NASEQCV"/>
<proteinExistence type="inferred from homology"/>
<keyword evidence="9" id="KW-0694">RNA-binding</keyword>
<dbReference type="Gene3D" id="3.40.50.300">
    <property type="entry name" value="P-loop containing nucleotide triphosphate hydrolases"/>
    <property type="match status" value="2"/>
</dbReference>
<keyword evidence="10" id="KW-0539">Nucleus</keyword>
<dbReference type="GeneTree" id="ENSGT00550000074946"/>
<dbReference type="GO" id="GO:0005730">
    <property type="term" value="C:nucleolus"/>
    <property type="evidence" value="ECO:0007669"/>
    <property type="project" value="UniProtKB-SubCell"/>
</dbReference>
<dbReference type="Pfam" id="PF00270">
    <property type="entry name" value="DEAD"/>
    <property type="match status" value="1"/>
</dbReference>
<evidence type="ECO:0000256" key="4">
    <source>
        <dbReference type="ARBA" id="ARBA00022552"/>
    </source>
</evidence>
<dbReference type="AlphaFoldDB" id="A0A8C4QI58"/>
<evidence type="ECO:0000256" key="3">
    <source>
        <dbReference type="ARBA" id="ARBA00022517"/>
    </source>
</evidence>
<protein>
    <recommendedName>
        <fullName evidence="2">RNA helicase</fullName>
        <ecNumber evidence="2">3.6.4.13</ecNumber>
    </recommendedName>
</protein>
<name>A0A8C4QI58_EPTBU</name>
<reference evidence="17" key="1">
    <citation type="submission" date="2025-08" db="UniProtKB">
        <authorList>
            <consortium name="Ensembl"/>
        </authorList>
    </citation>
    <scope>IDENTIFICATION</scope>
</reference>
<comment type="similarity">
    <text evidence="11">Belongs to the DEAD box helicase family. DDX56/DBP9 subfamily.</text>
</comment>
<keyword evidence="8" id="KW-0067">ATP-binding</keyword>
<evidence type="ECO:0000256" key="6">
    <source>
        <dbReference type="ARBA" id="ARBA00022801"/>
    </source>
</evidence>
<dbReference type="CDD" id="cd18787">
    <property type="entry name" value="SF2_C_DEAD"/>
    <property type="match status" value="1"/>
</dbReference>
<evidence type="ECO:0000256" key="13">
    <source>
        <dbReference type="PROSITE-ProRule" id="PRU00552"/>
    </source>
</evidence>
<comment type="subcellular location">
    <subcellularLocation>
        <location evidence="1">Nucleus</location>
        <location evidence="1">Nucleolus</location>
    </subcellularLocation>
</comment>
<dbReference type="PROSITE" id="PS51195">
    <property type="entry name" value="Q_MOTIF"/>
    <property type="match status" value="1"/>
</dbReference>
<evidence type="ECO:0000256" key="9">
    <source>
        <dbReference type="ARBA" id="ARBA00022884"/>
    </source>
</evidence>
<dbReference type="CDD" id="cd17961">
    <property type="entry name" value="DEADc_DDX56"/>
    <property type="match status" value="1"/>
</dbReference>
<dbReference type="GO" id="GO:0003724">
    <property type="term" value="F:RNA helicase activity"/>
    <property type="evidence" value="ECO:0007669"/>
    <property type="project" value="UniProtKB-EC"/>
</dbReference>
<dbReference type="PANTHER" id="PTHR47959">
    <property type="entry name" value="ATP-DEPENDENT RNA HELICASE RHLE-RELATED"/>
    <property type="match status" value="1"/>
</dbReference>
<dbReference type="PANTHER" id="PTHR47959:SF21">
    <property type="entry name" value="DEAD-BOX HELICASE 56"/>
    <property type="match status" value="1"/>
</dbReference>
<dbReference type="Ensembl" id="ENSEBUT00000016443.1">
    <property type="protein sequence ID" value="ENSEBUP00000015867.1"/>
    <property type="gene ID" value="ENSEBUG00000009986.1"/>
</dbReference>
<dbReference type="GO" id="GO:0005829">
    <property type="term" value="C:cytosol"/>
    <property type="evidence" value="ECO:0007669"/>
    <property type="project" value="TreeGrafter"/>
</dbReference>
<dbReference type="SMART" id="SM00487">
    <property type="entry name" value="DEXDc"/>
    <property type="match status" value="1"/>
</dbReference>
<keyword evidence="3" id="KW-0690">Ribosome biogenesis</keyword>
<evidence type="ECO:0000256" key="10">
    <source>
        <dbReference type="ARBA" id="ARBA00023242"/>
    </source>
</evidence>
<dbReference type="Proteomes" id="UP000694388">
    <property type="component" value="Unplaced"/>
</dbReference>
<dbReference type="SMART" id="SM00490">
    <property type="entry name" value="HELICc"/>
    <property type="match status" value="1"/>
</dbReference>
<sequence>MALSGREELRFFDMGLDDRIVKAIAKLGWVRPTAIQERAIPLGLEGKDVLARARTGSGKTAAYAIPMIQRILTAKKVLQEQMVRALILVPTKELGHQVKTMVSQLAGCCSHDLRVSDVSMQIDYSAQKPFLMEKPDVLVGTPSRVLGHLSRRNVELRDSLEVLVVDEADLLLSFGFESDLHTLLGHLPKIYQSFLMSATFNEDVEALKRLILHNPVVLKLEESHLPPCSQLLQYHMKCEEEERFLLIIALIKLGLVRGKTLLFVNTVERAYRLRLFLEQFLVRCCVLNGELPIHSRCHIIEQFNQGLYNFIVATDESSLLQSANQSQSQGAAVSKKKKKKNAKKVTKAAKDKEYGVSRGIDFQNVSNVINFDFPPTVDAYIHRVGRTARAHQQGTALTFVSHCEVHLLEEVEQILSGGDDGKSVLKPYQFDMKEIEGFRYRCKDATRAVTKQAIKEARLKEIRQELINSKQLKTYFEDNPKDLHILRHDKSLHPSTIKPHMKNVPEYLVPSTLQGVIQPLVGKRKLQPKGNIAARKSFKKQRQDPLKNFKYTGK</sequence>